<dbReference type="AlphaFoldDB" id="A0AAE9PRB3"/>
<name>A0AAE9PRB3_PAEPO</name>
<dbReference type="EMBL" id="CP097770">
    <property type="protein sequence ID" value="UZP76472.1"/>
    <property type="molecule type" value="Genomic_DNA"/>
</dbReference>
<accession>A0AAE9PRB3</accession>
<gene>
    <name evidence="2" type="ORF">MF626_05635</name>
</gene>
<evidence type="ECO:0000313" key="2">
    <source>
        <dbReference type="EMBL" id="UZP76472.1"/>
    </source>
</evidence>
<evidence type="ECO:0000256" key="1">
    <source>
        <dbReference type="SAM" id="MobiDB-lite"/>
    </source>
</evidence>
<feature type="compositionally biased region" description="Basic and acidic residues" evidence="1">
    <location>
        <begin position="48"/>
        <end position="57"/>
    </location>
</feature>
<feature type="region of interest" description="Disordered" evidence="1">
    <location>
        <begin position="38"/>
        <end position="57"/>
    </location>
</feature>
<protein>
    <submittedName>
        <fullName evidence="2">Uncharacterized protein</fullName>
    </submittedName>
</protein>
<reference evidence="2" key="1">
    <citation type="submission" date="2022-11" db="EMBL/GenBank/DDBJ databases">
        <authorList>
            <person name="Vasilchenko N.G."/>
            <person name="Prazdnova E.V."/>
            <person name="Gorovtsov A.V."/>
            <person name="Chistyakov V.A."/>
            <person name="Pak M.L."/>
        </authorList>
    </citation>
    <scope>NUCLEOTIDE SEQUENCE</scope>
    <source>
        <strain evidence="2">R 4.5</strain>
    </source>
</reference>
<organism evidence="2">
    <name type="scientific">Paenibacillus polymyxa</name>
    <name type="common">Bacillus polymyxa</name>
    <dbReference type="NCBI Taxonomy" id="1406"/>
    <lineage>
        <taxon>Bacteria</taxon>
        <taxon>Bacillati</taxon>
        <taxon>Bacillota</taxon>
        <taxon>Bacilli</taxon>
        <taxon>Bacillales</taxon>
        <taxon>Paenibacillaceae</taxon>
        <taxon>Paenibacillus</taxon>
    </lineage>
</organism>
<proteinExistence type="predicted"/>
<sequence length="57" mass="6613">MSCPDKKTCKKKTTIVCHPKEKKKKLLSFLDKKNRAKRKPQLFAIQKGKKETTSSSY</sequence>